<dbReference type="NCBIfam" id="TIGR03491">
    <property type="entry name" value="TM0106 family RecB-like putative nuclease"/>
    <property type="match status" value="1"/>
</dbReference>
<evidence type="ECO:0000313" key="2">
    <source>
        <dbReference type="EMBL" id="ERK55899.1"/>
    </source>
</evidence>
<dbReference type="Proteomes" id="UP000017052">
    <property type="component" value="Unassembled WGS sequence"/>
</dbReference>
<dbReference type="RefSeq" id="WP_021797498.1">
    <property type="nucleotide sequence ID" value="NZ_ACVN02000171.1"/>
</dbReference>
<accession>U2QI51</accession>
<feature type="non-terminal residue" evidence="2">
    <location>
        <position position="1"/>
    </location>
</feature>
<protein>
    <submittedName>
        <fullName evidence="2">Nuclease, RecB family</fullName>
    </submittedName>
</protein>
<organism evidence="2 3">
    <name type="scientific">Propionibacterium acidifaciens F0233</name>
    <dbReference type="NCBI Taxonomy" id="553198"/>
    <lineage>
        <taxon>Bacteria</taxon>
        <taxon>Bacillati</taxon>
        <taxon>Actinomycetota</taxon>
        <taxon>Actinomycetes</taxon>
        <taxon>Propionibacteriales</taxon>
        <taxon>Propionibacteriaceae</taxon>
        <taxon>Propionibacterium</taxon>
    </lineage>
</organism>
<reference evidence="2" key="1">
    <citation type="submission" date="2013-08" db="EMBL/GenBank/DDBJ databases">
        <authorList>
            <person name="Durkin A.S."/>
            <person name="Haft D.R."/>
            <person name="McCorrison J."/>
            <person name="Torralba M."/>
            <person name="Gillis M."/>
            <person name="Haft D.H."/>
            <person name="Methe B."/>
            <person name="Sutton G."/>
            <person name="Nelson K.E."/>
        </authorList>
    </citation>
    <scope>NUCLEOTIDE SEQUENCE [LARGE SCALE GENOMIC DNA]</scope>
    <source>
        <strain evidence="2">F0233</strain>
    </source>
</reference>
<evidence type="ECO:0000313" key="3">
    <source>
        <dbReference type="Proteomes" id="UP000017052"/>
    </source>
</evidence>
<dbReference type="InterPro" id="IPR019993">
    <property type="entry name" value="RecB_nuclease_TM0106_put"/>
</dbReference>
<feature type="domain" description="YprB ribonuclease H-like" evidence="1">
    <location>
        <begin position="223"/>
        <end position="405"/>
    </location>
</feature>
<dbReference type="InterPro" id="IPR038720">
    <property type="entry name" value="YprB_RNase_H-like_dom"/>
</dbReference>
<sequence>RLAHHRRVLESAGWAGGGAAYGGLIGTDRIGYERGVATVRRSPRRQAPPNRQLVLVWADLEAKRLRAEARTAGRGWRAHSALERYDHEFGFRRRIAVEAAARTPSPRVRPIVTAECQGCPWWSCCRPQLADDDLSLCIDKARPSAREIGLLRAMGVWTVGDLAGRDVDELLAALTPQVARPDETARRVRLAARRARMLRDGRTVERTTSGPLRLPPPGYAIDLDIETSADDTVYLWGFLVDDPDEPAGPRYVPFARFAELDRTGERELAREALCWLDERLAAHPGARVYHYSDYEVIHIRRIARTSDDPLLTGFARSRCRSNFSDLFGVVRANFFGVHGLGLKCIAHDGAGFSWRDGQAGGLNSQSWFDEAVHADEPERRRAAARRVLEYNEDDVRATRALRAWLRALE</sequence>
<dbReference type="Pfam" id="PF13482">
    <property type="entry name" value="RNase_H_2"/>
    <property type="match status" value="1"/>
</dbReference>
<comment type="caution">
    <text evidence="2">The sequence shown here is derived from an EMBL/GenBank/DDBJ whole genome shotgun (WGS) entry which is preliminary data.</text>
</comment>
<dbReference type="AlphaFoldDB" id="U2QI51"/>
<evidence type="ECO:0000259" key="1">
    <source>
        <dbReference type="Pfam" id="PF13482"/>
    </source>
</evidence>
<dbReference type="EMBL" id="ACVN02000171">
    <property type="protein sequence ID" value="ERK55899.1"/>
    <property type="molecule type" value="Genomic_DNA"/>
</dbReference>
<keyword evidence="3" id="KW-1185">Reference proteome</keyword>
<proteinExistence type="predicted"/>
<name>U2QI51_9ACTN</name>
<gene>
    <name evidence="2" type="ORF">HMPREF0682_0398</name>
</gene>
<dbReference type="OrthoDB" id="3274988at2"/>